<evidence type="ECO:0000256" key="3">
    <source>
        <dbReference type="ARBA" id="ARBA00022656"/>
    </source>
</evidence>
<evidence type="ECO:0000256" key="7">
    <source>
        <dbReference type="ARBA" id="ARBA00023327"/>
    </source>
</evidence>
<dbReference type="FunFam" id="2.10.60.10:FF:000024">
    <property type="entry name" value="Cytotoxin 1"/>
    <property type="match status" value="1"/>
</dbReference>
<dbReference type="InterPro" id="IPR045860">
    <property type="entry name" value="Snake_toxin-like_sf"/>
</dbReference>
<feature type="chain" id="PRO_5002833719" evidence="9">
    <location>
        <begin position="22"/>
        <end position="83"/>
    </location>
</feature>
<dbReference type="CDD" id="cd00206">
    <property type="entry name" value="TFP_snake_toxin"/>
    <property type="match status" value="1"/>
</dbReference>
<proteinExistence type="evidence at transcript level"/>
<dbReference type="GO" id="GO:0030550">
    <property type="term" value="F:acetylcholine receptor inhibitor activity"/>
    <property type="evidence" value="ECO:0007669"/>
    <property type="project" value="UniProtKB-KW"/>
</dbReference>
<evidence type="ECO:0000313" key="10">
    <source>
        <dbReference type="EMBL" id="ABK63526.1"/>
    </source>
</evidence>
<keyword evidence="7" id="KW-0629">Postsynaptic neurotoxin</keyword>
<dbReference type="InterPro" id="IPR003571">
    <property type="entry name" value="Snake_3FTx"/>
</dbReference>
<evidence type="ECO:0000256" key="6">
    <source>
        <dbReference type="ARBA" id="ARBA00023157"/>
    </source>
</evidence>
<dbReference type="Pfam" id="PF21947">
    <property type="entry name" value="Toxin_cobra-type"/>
    <property type="match status" value="1"/>
</dbReference>
<dbReference type="Gene3D" id="2.10.60.10">
    <property type="entry name" value="CD59"/>
    <property type="match status" value="1"/>
</dbReference>
<keyword evidence="5" id="KW-0008">Acetylcholine receptor inhibiting toxin</keyword>
<keyword evidence="4" id="KW-0528">Neurotoxin</keyword>
<keyword evidence="2" id="KW-0964">Secreted</keyword>
<evidence type="ECO:0000256" key="5">
    <source>
        <dbReference type="ARBA" id="ARBA00022945"/>
    </source>
</evidence>
<name>B5G6F6_OXYMI</name>
<protein>
    <submittedName>
        <fullName evidence="10">SNTX-1</fullName>
    </submittedName>
</protein>
<comment type="subcellular location">
    <subcellularLocation>
        <location evidence="1">Secreted</location>
    </subcellularLocation>
</comment>
<evidence type="ECO:0000256" key="2">
    <source>
        <dbReference type="ARBA" id="ARBA00022525"/>
    </source>
</evidence>
<evidence type="ECO:0000256" key="1">
    <source>
        <dbReference type="ARBA" id="ARBA00004613"/>
    </source>
</evidence>
<dbReference type="AlphaFoldDB" id="B5G6F6"/>
<dbReference type="PROSITE" id="PS00272">
    <property type="entry name" value="SNAKE_TOXIN"/>
    <property type="match status" value="1"/>
</dbReference>
<evidence type="ECO:0000256" key="9">
    <source>
        <dbReference type="SAM" id="SignalP"/>
    </source>
</evidence>
<dbReference type="SMR" id="B5G6F6"/>
<sequence length="83" mass="9087">MKTLLLTLVVVTIVCLDLGYTMTCYNQQSSEAKTTTTCSGGVSSCYKETWYDGRGTRIERGCGCPRAKKGIERICCGTDKCNN</sequence>
<dbReference type="SUPFAM" id="SSF57302">
    <property type="entry name" value="Snake toxin-like"/>
    <property type="match status" value="1"/>
</dbReference>
<dbReference type="InterPro" id="IPR054131">
    <property type="entry name" value="Toxin_cobra-type"/>
</dbReference>
<accession>B5G6F6</accession>
<organism evidence="10">
    <name type="scientific">Oxyuranus microlepidotus</name>
    <name type="common">Inland taipan</name>
    <name type="synonym">Diemenia microlepidota</name>
    <dbReference type="NCBI Taxonomy" id="111177"/>
    <lineage>
        <taxon>Eukaryota</taxon>
        <taxon>Metazoa</taxon>
        <taxon>Chordata</taxon>
        <taxon>Craniata</taxon>
        <taxon>Vertebrata</taxon>
        <taxon>Euteleostomi</taxon>
        <taxon>Lepidosauria</taxon>
        <taxon>Squamata</taxon>
        <taxon>Bifurcata</taxon>
        <taxon>Unidentata</taxon>
        <taxon>Episquamata</taxon>
        <taxon>Toxicofera</taxon>
        <taxon>Serpentes</taxon>
        <taxon>Colubroidea</taxon>
        <taxon>Elapidae</taxon>
        <taxon>Hydrophiinae</taxon>
        <taxon>Oxyuranus</taxon>
    </lineage>
</organism>
<keyword evidence="9" id="KW-0732">Signal</keyword>
<dbReference type="GO" id="GO:0005576">
    <property type="term" value="C:extracellular region"/>
    <property type="evidence" value="ECO:0007669"/>
    <property type="project" value="UniProtKB-SubCell"/>
</dbReference>
<evidence type="ECO:0000256" key="4">
    <source>
        <dbReference type="ARBA" id="ARBA00022699"/>
    </source>
</evidence>
<dbReference type="EMBL" id="DQ917497">
    <property type="protein sequence ID" value="ABK63526.1"/>
    <property type="molecule type" value="mRNA"/>
</dbReference>
<dbReference type="InterPro" id="IPR018354">
    <property type="entry name" value="Snake_toxin_con_site"/>
</dbReference>
<keyword evidence="6" id="KW-1015">Disulfide bond</keyword>
<dbReference type="GO" id="GO:0090729">
    <property type="term" value="F:toxin activity"/>
    <property type="evidence" value="ECO:0007669"/>
    <property type="project" value="UniProtKB-KW"/>
</dbReference>
<reference evidence="10" key="1">
    <citation type="submission" date="2006-08" db="EMBL/GenBank/DDBJ databases">
        <title>Distinct toxicities from novel neurotoxins from Australian venomous snakes.</title>
        <authorList>
            <person name="St Pierre L."/>
            <person name="Nevin S."/>
            <person name="Fischer H."/>
            <person name="Adams D.J."/>
            <person name="Masci P.P."/>
            <person name="Lavin M.F."/>
        </authorList>
    </citation>
    <scope>NUCLEOTIDE SEQUENCE</scope>
</reference>
<keyword evidence="3" id="KW-0800">Toxin</keyword>
<comment type="function">
    <text evidence="8">Binds to muscle nicotinic acetylcholine receptor (nAChR) and inhibit acetylcholine from binding to the receptor, thereby impairing neuromuscular transmission.</text>
</comment>
<evidence type="ECO:0000256" key="8">
    <source>
        <dbReference type="ARBA" id="ARBA00057583"/>
    </source>
</evidence>
<feature type="signal peptide" evidence="9">
    <location>
        <begin position="1"/>
        <end position="21"/>
    </location>
</feature>